<dbReference type="Pfam" id="PF00903">
    <property type="entry name" value="Glyoxalase"/>
    <property type="match status" value="1"/>
</dbReference>
<dbReference type="PANTHER" id="PTHR21366:SF22">
    <property type="entry name" value="VOC DOMAIN-CONTAINING PROTEIN"/>
    <property type="match status" value="1"/>
</dbReference>
<accession>A0A932ZTJ5</accession>
<name>A0A932ZTJ5_UNCTE</name>
<protein>
    <submittedName>
        <fullName evidence="2">VOC family protein</fullName>
    </submittedName>
</protein>
<dbReference type="InterPro" id="IPR004360">
    <property type="entry name" value="Glyas_Fos-R_dOase_dom"/>
</dbReference>
<proteinExistence type="predicted"/>
<dbReference type="Proteomes" id="UP000752292">
    <property type="component" value="Unassembled WGS sequence"/>
</dbReference>
<dbReference type="InterPro" id="IPR037523">
    <property type="entry name" value="VOC_core"/>
</dbReference>
<feature type="domain" description="VOC" evidence="1">
    <location>
        <begin position="5"/>
        <end position="129"/>
    </location>
</feature>
<sequence length="137" mass="14998">MRVRGVLETCLYAEDLEGAERFYAEVLGLQAFQRVAGRHVFFRCGEAAVFLLFNPGKTREPDLRLGVPSHGAAGPGHAAFAVREGELEGWRARLGACGVAIEKEVGWPGGGRSLYFRDPAGNSVELASPRIWRLEEI</sequence>
<evidence type="ECO:0000313" key="2">
    <source>
        <dbReference type="EMBL" id="MBI4251224.1"/>
    </source>
</evidence>
<dbReference type="PANTHER" id="PTHR21366">
    <property type="entry name" value="GLYOXALASE FAMILY PROTEIN"/>
    <property type="match status" value="1"/>
</dbReference>
<comment type="caution">
    <text evidence="2">The sequence shown here is derived from an EMBL/GenBank/DDBJ whole genome shotgun (WGS) entry which is preliminary data.</text>
</comment>
<reference evidence="2" key="1">
    <citation type="submission" date="2020-07" db="EMBL/GenBank/DDBJ databases">
        <title>Huge and variable diversity of episymbiotic CPR bacteria and DPANN archaea in groundwater ecosystems.</title>
        <authorList>
            <person name="He C.Y."/>
            <person name="Keren R."/>
            <person name="Whittaker M."/>
            <person name="Farag I.F."/>
            <person name="Doudna J."/>
            <person name="Cate J.H.D."/>
            <person name="Banfield J.F."/>
        </authorList>
    </citation>
    <scope>NUCLEOTIDE SEQUENCE</scope>
    <source>
        <strain evidence="2">NC_groundwater_1370_Ag_S-0.2um_69_93</strain>
    </source>
</reference>
<dbReference type="PROSITE" id="PS51819">
    <property type="entry name" value="VOC"/>
    <property type="match status" value="1"/>
</dbReference>
<gene>
    <name evidence="2" type="ORF">HY618_02095</name>
</gene>
<evidence type="ECO:0000313" key="3">
    <source>
        <dbReference type="Proteomes" id="UP000752292"/>
    </source>
</evidence>
<evidence type="ECO:0000259" key="1">
    <source>
        <dbReference type="PROSITE" id="PS51819"/>
    </source>
</evidence>
<dbReference type="InterPro" id="IPR050383">
    <property type="entry name" value="GlyoxalaseI/FosfomycinResist"/>
</dbReference>
<dbReference type="InterPro" id="IPR029068">
    <property type="entry name" value="Glyas_Bleomycin-R_OHBP_Dase"/>
</dbReference>
<dbReference type="AlphaFoldDB" id="A0A932ZTJ5"/>
<dbReference type="EMBL" id="JACQRX010000090">
    <property type="protein sequence ID" value="MBI4251224.1"/>
    <property type="molecule type" value="Genomic_DNA"/>
</dbReference>
<dbReference type="SUPFAM" id="SSF54593">
    <property type="entry name" value="Glyoxalase/Bleomycin resistance protein/Dihydroxybiphenyl dioxygenase"/>
    <property type="match status" value="1"/>
</dbReference>
<dbReference type="Gene3D" id="3.10.180.10">
    <property type="entry name" value="2,3-Dihydroxybiphenyl 1,2-Dioxygenase, domain 1"/>
    <property type="match status" value="1"/>
</dbReference>
<organism evidence="2 3">
    <name type="scientific">Tectimicrobiota bacterium</name>
    <dbReference type="NCBI Taxonomy" id="2528274"/>
    <lineage>
        <taxon>Bacteria</taxon>
        <taxon>Pseudomonadati</taxon>
        <taxon>Nitrospinota/Tectimicrobiota group</taxon>
        <taxon>Candidatus Tectimicrobiota</taxon>
    </lineage>
</organism>